<accession>A0ABW7YSD2</accession>
<gene>
    <name evidence="6" type="ORF">ACIBG2_12595</name>
</gene>
<keyword evidence="4 6" id="KW-0067">ATP-binding</keyword>
<dbReference type="InterPro" id="IPR003593">
    <property type="entry name" value="AAA+_ATPase"/>
</dbReference>
<evidence type="ECO:0000313" key="6">
    <source>
        <dbReference type="EMBL" id="MFI6498224.1"/>
    </source>
</evidence>
<feature type="domain" description="ABC transporter" evidence="5">
    <location>
        <begin position="250"/>
        <end position="494"/>
    </location>
</feature>
<evidence type="ECO:0000259" key="5">
    <source>
        <dbReference type="PROSITE" id="PS50893"/>
    </source>
</evidence>
<dbReference type="Gene3D" id="3.40.50.300">
    <property type="entry name" value="P-loop containing nucleotide triphosphate hydrolases"/>
    <property type="match status" value="2"/>
</dbReference>
<evidence type="ECO:0000256" key="2">
    <source>
        <dbReference type="ARBA" id="ARBA00022737"/>
    </source>
</evidence>
<dbReference type="PROSITE" id="PS00211">
    <property type="entry name" value="ABC_TRANSPORTER_1"/>
    <property type="match status" value="1"/>
</dbReference>
<dbReference type="EMBL" id="JBITGY010000003">
    <property type="protein sequence ID" value="MFI6498224.1"/>
    <property type="molecule type" value="Genomic_DNA"/>
</dbReference>
<dbReference type="SMART" id="SM00382">
    <property type="entry name" value="AAA"/>
    <property type="match status" value="2"/>
</dbReference>
<dbReference type="InterPro" id="IPR050107">
    <property type="entry name" value="ABC_carbohydrate_import_ATPase"/>
</dbReference>
<evidence type="ECO:0000256" key="1">
    <source>
        <dbReference type="ARBA" id="ARBA00022448"/>
    </source>
</evidence>
<dbReference type="RefSeq" id="WP_397081480.1">
    <property type="nucleotide sequence ID" value="NZ_JBITGY010000003.1"/>
</dbReference>
<dbReference type="InterPro" id="IPR003439">
    <property type="entry name" value="ABC_transporter-like_ATP-bd"/>
</dbReference>
<comment type="caution">
    <text evidence="6">The sequence shown here is derived from an EMBL/GenBank/DDBJ whole genome shotgun (WGS) entry which is preliminary data.</text>
</comment>
<dbReference type="CDD" id="cd03215">
    <property type="entry name" value="ABC_Carb_Monos_II"/>
    <property type="match status" value="1"/>
</dbReference>
<keyword evidence="7" id="KW-1185">Reference proteome</keyword>
<evidence type="ECO:0000256" key="4">
    <source>
        <dbReference type="ARBA" id="ARBA00022840"/>
    </source>
</evidence>
<dbReference type="CDD" id="cd03216">
    <property type="entry name" value="ABC_Carb_Monos_I"/>
    <property type="match status" value="1"/>
</dbReference>
<dbReference type="PANTHER" id="PTHR43790:SF9">
    <property type="entry name" value="GALACTOFURANOSE TRANSPORTER ATP-BINDING PROTEIN YTFR"/>
    <property type="match status" value="1"/>
</dbReference>
<name>A0ABW7YSD2_9ACTN</name>
<evidence type="ECO:0000313" key="7">
    <source>
        <dbReference type="Proteomes" id="UP001612741"/>
    </source>
</evidence>
<keyword evidence="3" id="KW-0547">Nucleotide-binding</keyword>
<dbReference type="Pfam" id="PF00005">
    <property type="entry name" value="ABC_tran"/>
    <property type="match status" value="2"/>
</dbReference>
<proteinExistence type="predicted"/>
<dbReference type="PROSITE" id="PS50893">
    <property type="entry name" value="ABC_TRANSPORTER_2"/>
    <property type="match status" value="2"/>
</dbReference>
<sequence length="498" mass="52591">MYVAEGIRKRFGGVVALDGARLDLRPGSVHALLGENGAGKSTLVEILAGALPPDEGELRLRGRPVRFATTREAVRQGVAVVSQEPGLFPDLDVLANLYPACELRRAGLFLDRPAMARKAAPVLAELEFTRPPTTRVGELSLAERQLVAIARALLEDPAVLILDEPTSALQADAAARLLRILAALRTRQVAVVYVSHVLEEVLQLCDEVTVLRDGRNVLTGTPMAELTLEKIVHAMVGSRPSAPAAPPRGTAGGPVLRLAGVSVPGRLDQVDLSAAAGEIVGLAGIAGAGQNAVLEVVCGLAAPSAGVLTYPGGRPRPRDLRQAVKAGVAVVPSDRRRLGLMLDRPLWENIAQVNTVALGRTGWWVRARDLREQASAAARRLRIGAGDPERRAGQLSGGNQQKVVFAKWLAAAPGLVLLDDPTRGVDVGAKAEMHAIVRELAAEGRIVLLTSTDPAELAGLCDRVLVFRRGRVAAELSGDRLSESAILHTSHGADHDAD</sequence>
<feature type="domain" description="ABC transporter" evidence="5">
    <location>
        <begin position="2"/>
        <end position="238"/>
    </location>
</feature>
<keyword evidence="2" id="KW-0677">Repeat</keyword>
<protein>
    <submittedName>
        <fullName evidence="6">Sugar ABC transporter ATP-binding protein</fullName>
    </submittedName>
</protein>
<reference evidence="6 7" key="1">
    <citation type="submission" date="2024-10" db="EMBL/GenBank/DDBJ databases">
        <title>The Natural Products Discovery Center: Release of the First 8490 Sequenced Strains for Exploring Actinobacteria Biosynthetic Diversity.</title>
        <authorList>
            <person name="Kalkreuter E."/>
            <person name="Kautsar S.A."/>
            <person name="Yang D."/>
            <person name="Bader C.D."/>
            <person name="Teijaro C.N."/>
            <person name="Fluegel L."/>
            <person name="Davis C.M."/>
            <person name="Simpson J.R."/>
            <person name="Lauterbach L."/>
            <person name="Steele A.D."/>
            <person name="Gui C."/>
            <person name="Meng S."/>
            <person name="Li G."/>
            <person name="Viehrig K."/>
            <person name="Ye F."/>
            <person name="Su P."/>
            <person name="Kiefer A.F."/>
            <person name="Nichols A."/>
            <person name="Cepeda A.J."/>
            <person name="Yan W."/>
            <person name="Fan B."/>
            <person name="Jiang Y."/>
            <person name="Adhikari A."/>
            <person name="Zheng C.-J."/>
            <person name="Schuster L."/>
            <person name="Cowan T.M."/>
            <person name="Smanski M.J."/>
            <person name="Chevrette M.G."/>
            <person name="De Carvalho L.P.S."/>
            <person name="Shen B."/>
        </authorList>
    </citation>
    <scope>NUCLEOTIDE SEQUENCE [LARGE SCALE GENOMIC DNA]</scope>
    <source>
        <strain evidence="6 7">NPDC050545</strain>
    </source>
</reference>
<dbReference type="SUPFAM" id="SSF52540">
    <property type="entry name" value="P-loop containing nucleoside triphosphate hydrolases"/>
    <property type="match status" value="2"/>
</dbReference>
<organism evidence="6 7">
    <name type="scientific">Nonomuraea typhae</name>
    <dbReference type="NCBI Taxonomy" id="2603600"/>
    <lineage>
        <taxon>Bacteria</taxon>
        <taxon>Bacillati</taxon>
        <taxon>Actinomycetota</taxon>
        <taxon>Actinomycetes</taxon>
        <taxon>Streptosporangiales</taxon>
        <taxon>Streptosporangiaceae</taxon>
        <taxon>Nonomuraea</taxon>
    </lineage>
</organism>
<dbReference type="Proteomes" id="UP001612741">
    <property type="component" value="Unassembled WGS sequence"/>
</dbReference>
<dbReference type="InterPro" id="IPR027417">
    <property type="entry name" value="P-loop_NTPase"/>
</dbReference>
<dbReference type="GO" id="GO:0005524">
    <property type="term" value="F:ATP binding"/>
    <property type="evidence" value="ECO:0007669"/>
    <property type="project" value="UniProtKB-KW"/>
</dbReference>
<evidence type="ECO:0000256" key="3">
    <source>
        <dbReference type="ARBA" id="ARBA00022741"/>
    </source>
</evidence>
<keyword evidence="1" id="KW-0813">Transport</keyword>
<dbReference type="PANTHER" id="PTHR43790">
    <property type="entry name" value="CARBOHYDRATE TRANSPORT ATP-BINDING PROTEIN MG119-RELATED"/>
    <property type="match status" value="1"/>
</dbReference>
<dbReference type="InterPro" id="IPR017871">
    <property type="entry name" value="ABC_transporter-like_CS"/>
</dbReference>